<dbReference type="GO" id="GO:0000981">
    <property type="term" value="F:DNA-binding transcription factor activity, RNA polymerase II-specific"/>
    <property type="evidence" value="ECO:0007669"/>
    <property type="project" value="TreeGrafter"/>
</dbReference>
<organism evidence="9 10">
    <name type="scientific">Dryobates pubescens</name>
    <name type="common">Downy woodpecker</name>
    <name type="synonym">Picoides pubescens</name>
    <dbReference type="NCBI Taxonomy" id="118200"/>
    <lineage>
        <taxon>Eukaryota</taxon>
        <taxon>Metazoa</taxon>
        <taxon>Chordata</taxon>
        <taxon>Craniata</taxon>
        <taxon>Vertebrata</taxon>
        <taxon>Euteleostomi</taxon>
        <taxon>Archelosauria</taxon>
        <taxon>Archosauria</taxon>
        <taxon>Dinosauria</taxon>
        <taxon>Saurischia</taxon>
        <taxon>Theropoda</taxon>
        <taxon>Coelurosauria</taxon>
        <taxon>Aves</taxon>
        <taxon>Neognathae</taxon>
        <taxon>Neoaves</taxon>
        <taxon>Telluraves</taxon>
        <taxon>Coraciimorphae</taxon>
        <taxon>Piciformes</taxon>
        <taxon>Picidae</taxon>
        <taxon>Dryobates</taxon>
    </lineage>
</organism>
<protein>
    <submittedName>
        <fullName evidence="9">Zinc finger protein 629</fullName>
    </submittedName>
</protein>
<dbReference type="InterPro" id="IPR013087">
    <property type="entry name" value="Znf_C2H2_type"/>
</dbReference>
<keyword evidence="3" id="KW-0677">Repeat</keyword>
<keyword evidence="5" id="KW-0862">Zinc</keyword>
<dbReference type="STRING" id="118200.A0A093FTA1"/>
<evidence type="ECO:0000256" key="4">
    <source>
        <dbReference type="ARBA" id="ARBA00022771"/>
    </source>
</evidence>
<dbReference type="InterPro" id="IPR036236">
    <property type="entry name" value="Znf_C2H2_sf"/>
</dbReference>
<comment type="subcellular location">
    <subcellularLocation>
        <location evidence="1">Nucleus</location>
    </subcellularLocation>
</comment>
<dbReference type="PROSITE" id="PS00028">
    <property type="entry name" value="ZINC_FINGER_C2H2_1"/>
    <property type="match status" value="1"/>
</dbReference>
<keyword evidence="4 7" id="KW-0863">Zinc-finger</keyword>
<dbReference type="GO" id="GO:0005634">
    <property type="term" value="C:nucleus"/>
    <property type="evidence" value="ECO:0007669"/>
    <property type="project" value="UniProtKB-SubCell"/>
</dbReference>
<dbReference type="EMBL" id="KL214720">
    <property type="protein sequence ID" value="KFV61135.1"/>
    <property type="molecule type" value="Genomic_DNA"/>
</dbReference>
<name>A0A093FTA1_DRYPU</name>
<feature type="non-terminal residue" evidence="9">
    <location>
        <position position="1"/>
    </location>
</feature>
<dbReference type="Pfam" id="PF00096">
    <property type="entry name" value="zf-C2H2"/>
    <property type="match status" value="2"/>
</dbReference>
<feature type="non-terminal residue" evidence="9">
    <location>
        <position position="47"/>
    </location>
</feature>
<gene>
    <name evidence="9" type="ORF">N307_14300</name>
</gene>
<dbReference type="FunFam" id="3.30.160.60:FF:000690">
    <property type="entry name" value="Zinc finger protein 354C"/>
    <property type="match status" value="1"/>
</dbReference>
<feature type="domain" description="C2H2-type" evidence="8">
    <location>
        <begin position="1"/>
        <end position="26"/>
    </location>
</feature>
<proteinExistence type="predicted"/>
<dbReference type="FunFam" id="3.30.160.60:FF:000478">
    <property type="entry name" value="Zinc finger protein 133"/>
    <property type="match status" value="1"/>
</dbReference>
<dbReference type="Proteomes" id="UP000053875">
    <property type="component" value="Unassembled WGS sequence"/>
</dbReference>
<dbReference type="SUPFAM" id="SSF57667">
    <property type="entry name" value="beta-beta-alpha zinc fingers"/>
    <property type="match status" value="1"/>
</dbReference>
<keyword evidence="2" id="KW-0479">Metal-binding</keyword>
<evidence type="ECO:0000313" key="10">
    <source>
        <dbReference type="Proteomes" id="UP000053875"/>
    </source>
</evidence>
<dbReference type="AlphaFoldDB" id="A0A093FTA1"/>
<keyword evidence="6" id="KW-0539">Nucleus</keyword>
<dbReference type="Gene3D" id="3.30.160.60">
    <property type="entry name" value="Classic Zinc Finger"/>
    <property type="match status" value="2"/>
</dbReference>
<evidence type="ECO:0000256" key="3">
    <source>
        <dbReference type="ARBA" id="ARBA00022737"/>
    </source>
</evidence>
<dbReference type="GO" id="GO:0008270">
    <property type="term" value="F:zinc ion binding"/>
    <property type="evidence" value="ECO:0007669"/>
    <property type="project" value="UniProtKB-KW"/>
</dbReference>
<keyword evidence="10" id="KW-1185">Reference proteome</keyword>
<evidence type="ECO:0000256" key="7">
    <source>
        <dbReference type="PROSITE-ProRule" id="PRU00042"/>
    </source>
</evidence>
<accession>A0A093FTA1</accession>
<reference evidence="9 10" key="1">
    <citation type="submission" date="2014-04" db="EMBL/GenBank/DDBJ databases">
        <title>Genome evolution of avian class.</title>
        <authorList>
            <person name="Zhang G."/>
            <person name="Li C."/>
        </authorList>
    </citation>
    <scope>NUCLEOTIDE SEQUENCE [LARGE SCALE GENOMIC DNA]</scope>
    <source>
        <strain evidence="9">BGI_N307</strain>
    </source>
</reference>
<sequence length="47" mass="5201">CADCGKSFTLSSTLLQHRLIHSGEKPYSCSTCGKSFNSRSTLAQHRR</sequence>
<dbReference type="GO" id="GO:0000978">
    <property type="term" value="F:RNA polymerase II cis-regulatory region sequence-specific DNA binding"/>
    <property type="evidence" value="ECO:0007669"/>
    <property type="project" value="TreeGrafter"/>
</dbReference>
<feature type="domain" description="C2H2-type" evidence="8">
    <location>
        <begin position="27"/>
        <end position="47"/>
    </location>
</feature>
<evidence type="ECO:0000256" key="2">
    <source>
        <dbReference type="ARBA" id="ARBA00022723"/>
    </source>
</evidence>
<evidence type="ECO:0000256" key="6">
    <source>
        <dbReference type="ARBA" id="ARBA00023242"/>
    </source>
</evidence>
<evidence type="ECO:0000259" key="8">
    <source>
        <dbReference type="PROSITE" id="PS50157"/>
    </source>
</evidence>
<evidence type="ECO:0000256" key="1">
    <source>
        <dbReference type="ARBA" id="ARBA00004123"/>
    </source>
</evidence>
<evidence type="ECO:0000313" key="9">
    <source>
        <dbReference type="EMBL" id="KFV61135.1"/>
    </source>
</evidence>
<dbReference type="PANTHER" id="PTHR23226">
    <property type="entry name" value="ZINC FINGER AND SCAN DOMAIN-CONTAINING"/>
    <property type="match status" value="1"/>
</dbReference>
<dbReference type="PROSITE" id="PS50157">
    <property type="entry name" value="ZINC_FINGER_C2H2_2"/>
    <property type="match status" value="2"/>
</dbReference>
<evidence type="ECO:0000256" key="5">
    <source>
        <dbReference type="ARBA" id="ARBA00022833"/>
    </source>
</evidence>
<dbReference type="PANTHER" id="PTHR23226:SF416">
    <property type="entry name" value="FI01424P"/>
    <property type="match status" value="1"/>
</dbReference>